<dbReference type="SUPFAM" id="SSF54695">
    <property type="entry name" value="POZ domain"/>
    <property type="match status" value="1"/>
</dbReference>
<accession>A0A6J8E4F5</accession>
<evidence type="ECO:0000256" key="3">
    <source>
        <dbReference type="SAM" id="MobiDB-lite"/>
    </source>
</evidence>
<name>A0A6J8E4F5_MYTCO</name>
<dbReference type="GO" id="GO:0046872">
    <property type="term" value="F:metal ion binding"/>
    <property type="evidence" value="ECO:0007669"/>
    <property type="project" value="UniProtKB-KW"/>
</dbReference>
<proteinExistence type="predicted"/>
<keyword evidence="2" id="KW-0479">Metal-binding</keyword>
<dbReference type="InterPro" id="IPR000210">
    <property type="entry name" value="BTB/POZ_dom"/>
</dbReference>
<dbReference type="Pfam" id="PF13613">
    <property type="entry name" value="HTH_Tnp_4"/>
    <property type="match status" value="1"/>
</dbReference>
<evidence type="ECO:0000256" key="1">
    <source>
        <dbReference type="ARBA" id="ARBA00001968"/>
    </source>
</evidence>
<organism evidence="5 6">
    <name type="scientific">Mytilus coruscus</name>
    <name type="common">Sea mussel</name>
    <dbReference type="NCBI Taxonomy" id="42192"/>
    <lineage>
        <taxon>Eukaryota</taxon>
        <taxon>Metazoa</taxon>
        <taxon>Spiralia</taxon>
        <taxon>Lophotrochozoa</taxon>
        <taxon>Mollusca</taxon>
        <taxon>Bivalvia</taxon>
        <taxon>Autobranchia</taxon>
        <taxon>Pteriomorphia</taxon>
        <taxon>Mytilida</taxon>
        <taxon>Mytiloidea</taxon>
        <taxon>Mytilidae</taxon>
        <taxon>Mytilinae</taxon>
        <taxon>Mytilus</taxon>
    </lineage>
</organism>
<evidence type="ECO:0000256" key="2">
    <source>
        <dbReference type="ARBA" id="ARBA00022723"/>
    </source>
</evidence>
<dbReference type="EMBL" id="CACVKT020008264">
    <property type="protein sequence ID" value="CAC5413911.1"/>
    <property type="molecule type" value="Genomic_DNA"/>
</dbReference>
<dbReference type="CDD" id="cd01165">
    <property type="entry name" value="BTB_POZ"/>
    <property type="match status" value="1"/>
</dbReference>
<protein>
    <recommendedName>
        <fullName evidence="4">BTB domain-containing protein</fullName>
    </recommendedName>
</protein>
<dbReference type="SMART" id="SM00225">
    <property type="entry name" value="BTB"/>
    <property type="match status" value="1"/>
</dbReference>
<feature type="domain" description="BTB" evidence="4">
    <location>
        <begin position="181"/>
        <end position="242"/>
    </location>
</feature>
<dbReference type="Gene3D" id="3.30.710.10">
    <property type="entry name" value="Potassium Channel Kv1.1, Chain A"/>
    <property type="match status" value="1"/>
</dbReference>
<dbReference type="Proteomes" id="UP000507470">
    <property type="component" value="Unassembled WGS sequence"/>
</dbReference>
<sequence>MACSVPLVFTNNSPWQQDSHYRSEATCEYELSKDYTTSELKINVTTDLPTYYIEPNMHICRYPKSSTTTFVIFCFTLSSSLTWNSNIFFVKAQTEQYTTHIMYTSGSDNNITTNNMYCGQDDLVCVCRRVVNAANNVNTKAIDLITDLKIDKKKTALENEPVVSLQCHPEINRMKFSFAEQDVTLIVGGERLFINKSELMKKSPVFEKMFTVDFREKHAKSIELPEKNLHDFLLFLRCTLDGFQDYITDDNVHLIIPFAHEYQVETTLTKADMFLEDKYTKKQYGGCSSAYVIECLIEAEKYTLAKSLEILTDYASRKVYHIFSTAKGYDQLSDAILYKIAMKRWKNNISPSDGVTCTETLVKRLKKEALPSVFPWTNTFAFPSSLQRATRKTKREENKSGFDTDSDTSSEENNITEWNEELDSLDIGSEIYNTAEKIEDSESNLENNKTATSQNPVTDSVSQTQTWPALCVEKFEDDPAGMKFYTGLQSHYDFTFVLASLGEAAYKLNYLYFRSEQLSVQNQFFLTLVKLRQHKTNVELSRLFNISETAVINIWITWINFMYYQWKEINIWPERDLVSFFSPYNFRRQFPTTRIIIDGTECPIRKPISPIAQQSTFSTYKNRNTIKILVGATPGGLVSYVSPSYGGSTSDRQICERSRLMTKCDHGDLIMADKGFNVQDLFAPYDVSINIPTFFRKKNRMTCKSVMKDRKISSKRVHIERIVGLAKTLKILKEPLNIAETKLATEITFVCFMLCNFKNCIIPANA</sequence>
<dbReference type="Pfam" id="PF13359">
    <property type="entry name" value="DDE_Tnp_4"/>
    <property type="match status" value="1"/>
</dbReference>
<gene>
    <name evidence="5" type="ORF">MCOR_46766</name>
</gene>
<evidence type="ECO:0000313" key="6">
    <source>
        <dbReference type="Proteomes" id="UP000507470"/>
    </source>
</evidence>
<dbReference type="Pfam" id="PF00651">
    <property type="entry name" value="BTB"/>
    <property type="match status" value="1"/>
</dbReference>
<dbReference type="OrthoDB" id="6272738at2759"/>
<dbReference type="AlphaFoldDB" id="A0A6J8E4F5"/>
<comment type="cofactor">
    <cofactor evidence="1">
        <name>a divalent metal cation</name>
        <dbReference type="ChEBI" id="CHEBI:60240"/>
    </cofactor>
</comment>
<evidence type="ECO:0000313" key="5">
    <source>
        <dbReference type="EMBL" id="CAC5413911.1"/>
    </source>
</evidence>
<keyword evidence="6" id="KW-1185">Reference proteome</keyword>
<dbReference type="PANTHER" id="PTHR23080">
    <property type="entry name" value="THAP DOMAIN PROTEIN"/>
    <property type="match status" value="1"/>
</dbReference>
<reference evidence="5 6" key="1">
    <citation type="submission" date="2020-06" db="EMBL/GenBank/DDBJ databases">
        <authorList>
            <person name="Li R."/>
            <person name="Bekaert M."/>
        </authorList>
    </citation>
    <scope>NUCLEOTIDE SEQUENCE [LARGE SCALE GENOMIC DNA]</scope>
    <source>
        <strain evidence="6">wild</strain>
    </source>
</reference>
<feature type="region of interest" description="Disordered" evidence="3">
    <location>
        <begin position="439"/>
        <end position="459"/>
    </location>
</feature>
<feature type="region of interest" description="Disordered" evidence="3">
    <location>
        <begin position="387"/>
        <end position="413"/>
    </location>
</feature>
<dbReference type="PROSITE" id="PS50097">
    <property type="entry name" value="BTB"/>
    <property type="match status" value="1"/>
</dbReference>
<dbReference type="InterPro" id="IPR011333">
    <property type="entry name" value="SKP1/BTB/POZ_sf"/>
</dbReference>
<feature type="compositionally biased region" description="Polar residues" evidence="3">
    <location>
        <begin position="444"/>
        <end position="459"/>
    </location>
</feature>
<evidence type="ECO:0000259" key="4">
    <source>
        <dbReference type="PROSITE" id="PS50097"/>
    </source>
</evidence>
<dbReference type="InterPro" id="IPR027806">
    <property type="entry name" value="HARBI1_dom"/>
</dbReference>
<dbReference type="InterPro" id="IPR027805">
    <property type="entry name" value="Transposase_HTH_dom"/>
</dbReference>